<feature type="region of interest" description="Disordered" evidence="1">
    <location>
        <begin position="1"/>
        <end position="23"/>
    </location>
</feature>
<evidence type="ECO:0000256" key="1">
    <source>
        <dbReference type="SAM" id="MobiDB-lite"/>
    </source>
</evidence>
<evidence type="ECO:0008006" key="3">
    <source>
        <dbReference type="Google" id="ProtNLM"/>
    </source>
</evidence>
<name>W4G824_APHAT</name>
<accession>W4G824</accession>
<dbReference type="VEuPathDB" id="FungiDB:H257_09837"/>
<proteinExistence type="predicted"/>
<evidence type="ECO:0000313" key="2">
    <source>
        <dbReference type="EMBL" id="ETV75862.1"/>
    </source>
</evidence>
<gene>
    <name evidence="2" type="ORF">H257_09837</name>
</gene>
<sequence length="73" mass="8341">MNETHSKHLGLVSTKGPQSTRRHVDKAETVQDLKDKFPAHAMQLYWVNGLMQDKDERLVFNATTIETRCLLCG</sequence>
<dbReference type="AlphaFoldDB" id="W4G824"/>
<organism evidence="2">
    <name type="scientific">Aphanomyces astaci</name>
    <name type="common">Crayfish plague agent</name>
    <dbReference type="NCBI Taxonomy" id="112090"/>
    <lineage>
        <taxon>Eukaryota</taxon>
        <taxon>Sar</taxon>
        <taxon>Stramenopiles</taxon>
        <taxon>Oomycota</taxon>
        <taxon>Saprolegniomycetes</taxon>
        <taxon>Saprolegniales</taxon>
        <taxon>Verrucalvaceae</taxon>
        <taxon>Aphanomyces</taxon>
    </lineage>
</organism>
<protein>
    <recommendedName>
        <fullName evidence="3">Ubiquitin-like domain-containing protein</fullName>
    </recommendedName>
</protein>
<dbReference type="RefSeq" id="XP_009834504.1">
    <property type="nucleotide sequence ID" value="XM_009836202.1"/>
</dbReference>
<reference evidence="2" key="1">
    <citation type="submission" date="2013-12" db="EMBL/GenBank/DDBJ databases">
        <title>The Genome Sequence of Aphanomyces astaci APO3.</title>
        <authorList>
            <consortium name="The Broad Institute Genomics Platform"/>
            <person name="Russ C."/>
            <person name="Tyler B."/>
            <person name="van West P."/>
            <person name="Dieguez-Uribeondo J."/>
            <person name="Young S.K."/>
            <person name="Zeng Q."/>
            <person name="Gargeya S."/>
            <person name="Fitzgerald M."/>
            <person name="Abouelleil A."/>
            <person name="Alvarado L."/>
            <person name="Chapman S.B."/>
            <person name="Gainer-Dewar J."/>
            <person name="Goldberg J."/>
            <person name="Griggs A."/>
            <person name="Gujja S."/>
            <person name="Hansen M."/>
            <person name="Howarth C."/>
            <person name="Imamovic A."/>
            <person name="Ireland A."/>
            <person name="Larimer J."/>
            <person name="McCowan C."/>
            <person name="Murphy C."/>
            <person name="Pearson M."/>
            <person name="Poon T.W."/>
            <person name="Priest M."/>
            <person name="Roberts A."/>
            <person name="Saif S."/>
            <person name="Shea T."/>
            <person name="Sykes S."/>
            <person name="Wortman J."/>
            <person name="Nusbaum C."/>
            <person name="Birren B."/>
        </authorList>
    </citation>
    <scope>NUCLEOTIDE SEQUENCE [LARGE SCALE GENOMIC DNA]</scope>
    <source>
        <strain evidence="2">APO3</strain>
    </source>
</reference>
<dbReference type="EMBL" id="KI913138">
    <property type="protein sequence ID" value="ETV75862.1"/>
    <property type="molecule type" value="Genomic_DNA"/>
</dbReference>
<dbReference type="GeneID" id="20811833"/>